<feature type="transmembrane region" description="Helical" evidence="5">
    <location>
        <begin position="20"/>
        <end position="42"/>
    </location>
</feature>
<keyword evidence="5" id="KW-0812">Transmembrane</keyword>
<keyword evidence="5" id="KW-0472">Membrane</keyword>
<sequence length="298" mass="31397">MALSPDRRTGFSRRRQTLVFLSYVLAVAGALLGAALLVISRFDPPLFAGLRMAAASVTAPVSTTAAALGRGIWSIPEAISTHFFVRQENAQLREAVKRNQTLVLRARAIAYENRRLRTLLALRDREAHTVVAARLVSSTASSGRRFALLNAGRFQGVRPGMPVRGPLGLIGRVVETGPAVARVLLLSDPNSIVPVRRARDGLPAIAVGRGDGRVDLRSVTLANARFAVGDLFVTTGTGGIYPPNVPVARVQAAGADSVAAEPLAPADTLDVALVQEPFLPVPPPSRPEVPPIGGGITP</sequence>
<organism evidence="7 8">
    <name type="scientific">Sphingomonas aerophila</name>
    <dbReference type="NCBI Taxonomy" id="1344948"/>
    <lineage>
        <taxon>Bacteria</taxon>
        <taxon>Pseudomonadati</taxon>
        <taxon>Pseudomonadota</taxon>
        <taxon>Alphaproteobacteria</taxon>
        <taxon>Sphingomonadales</taxon>
        <taxon>Sphingomonadaceae</taxon>
        <taxon>Sphingomonas</taxon>
    </lineage>
</organism>
<proteinExistence type="inferred from homology"/>
<protein>
    <recommendedName>
        <fullName evidence="2">Cell shape-determining protein MreC</fullName>
    </recommendedName>
    <alternativeName>
        <fullName evidence="4">Cell shape protein MreC</fullName>
    </alternativeName>
</protein>
<keyword evidence="8" id="KW-1185">Reference proteome</keyword>
<dbReference type="Pfam" id="PF04085">
    <property type="entry name" value="MreC"/>
    <property type="match status" value="1"/>
</dbReference>
<evidence type="ECO:0000256" key="1">
    <source>
        <dbReference type="ARBA" id="ARBA00009369"/>
    </source>
</evidence>
<evidence type="ECO:0000313" key="8">
    <source>
        <dbReference type="Proteomes" id="UP000546200"/>
    </source>
</evidence>
<dbReference type="Gene3D" id="2.40.10.340">
    <property type="entry name" value="Rod shape-determining protein MreC, domain 1"/>
    <property type="match status" value="1"/>
</dbReference>
<dbReference type="Gene3D" id="2.40.10.350">
    <property type="entry name" value="Rod shape-determining protein MreC, domain 2"/>
    <property type="match status" value="1"/>
</dbReference>
<dbReference type="PANTHER" id="PTHR34138">
    <property type="entry name" value="CELL SHAPE-DETERMINING PROTEIN MREC"/>
    <property type="match status" value="1"/>
</dbReference>
<feature type="domain" description="Rod shape-determining protein MreC beta-barrel core" evidence="6">
    <location>
        <begin position="137"/>
        <end position="271"/>
    </location>
</feature>
<gene>
    <name evidence="7" type="ORF">FHS94_000629</name>
</gene>
<evidence type="ECO:0000259" key="6">
    <source>
        <dbReference type="Pfam" id="PF04085"/>
    </source>
</evidence>
<dbReference type="InterPro" id="IPR042177">
    <property type="entry name" value="Cell/Rod_1"/>
</dbReference>
<keyword evidence="3" id="KW-0133">Cell shape</keyword>
<keyword evidence="5" id="KW-1133">Transmembrane helix</keyword>
<comment type="similarity">
    <text evidence="1">Belongs to the MreC family.</text>
</comment>
<dbReference type="InterPro" id="IPR007221">
    <property type="entry name" value="MreC"/>
</dbReference>
<evidence type="ECO:0000313" key="7">
    <source>
        <dbReference type="EMBL" id="MBB5713806.1"/>
    </source>
</evidence>
<comment type="caution">
    <text evidence="7">The sequence shown here is derived from an EMBL/GenBank/DDBJ whole genome shotgun (WGS) entry which is preliminary data.</text>
</comment>
<dbReference type="EMBL" id="JACIJK010000002">
    <property type="protein sequence ID" value="MBB5713806.1"/>
    <property type="molecule type" value="Genomic_DNA"/>
</dbReference>
<evidence type="ECO:0000256" key="5">
    <source>
        <dbReference type="SAM" id="Phobius"/>
    </source>
</evidence>
<reference evidence="7 8" key="1">
    <citation type="submission" date="2020-08" db="EMBL/GenBank/DDBJ databases">
        <title>Genomic Encyclopedia of Type Strains, Phase IV (KMG-IV): sequencing the most valuable type-strain genomes for metagenomic binning, comparative biology and taxonomic classification.</title>
        <authorList>
            <person name="Goeker M."/>
        </authorList>
    </citation>
    <scope>NUCLEOTIDE SEQUENCE [LARGE SCALE GENOMIC DNA]</scope>
    <source>
        <strain evidence="7 8">DSM 100044</strain>
    </source>
</reference>
<dbReference type="InterPro" id="IPR042175">
    <property type="entry name" value="Cell/Rod_MreC_2"/>
</dbReference>
<dbReference type="PANTHER" id="PTHR34138:SF1">
    <property type="entry name" value="CELL SHAPE-DETERMINING PROTEIN MREC"/>
    <property type="match status" value="1"/>
</dbReference>
<dbReference type="GO" id="GO:0005886">
    <property type="term" value="C:plasma membrane"/>
    <property type="evidence" value="ECO:0007669"/>
    <property type="project" value="TreeGrafter"/>
</dbReference>
<evidence type="ECO:0000256" key="2">
    <source>
        <dbReference type="ARBA" id="ARBA00013855"/>
    </source>
</evidence>
<evidence type="ECO:0000256" key="4">
    <source>
        <dbReference type="ARBA" id="ARBA00032089"/>
    </source>
</evidence>
<name>A0A7W9BAV3_9SPHN</name>
<dbReference type="AlphaFoldDB" id="A0A7W9BAV3"/>
<accession>A0A7W9BAV3</accession>
<dbReference type="RefSeq" id="WP_184054567.1">
    <property type="nucleotide sequence ID" value="NZ_JACIJK010000002.1"/>
</dbReference>
<dbReference type="GO" id="GO:0008360">
    <property type="term" value="P:regulation of cell shape"/>
    <property type="evidence" value="ECO:0007669"/>
    <property type="project" value="UniProtKB-KW"/>
</dbReference>
<dbReference type="InterPro" id="IPR055342">
    <property type="entry name" value="MreC_beta-barrel_core"/>
</dbReference>
<dbReference type="Proteomes" id="UP000546200">
    <property type="component" value="Unassembled WGS sequence"/>
</dbReference>
<evidence type="ECO:0000256" key="3">
    <source>
        <dbReference type="ARBA" id="ARBA00022960"/>
    </source>
</evidence>